<evidence type="ECO:0000313" key="2">
    <source>
        <dbReference type="Proteomes" id="UP000015530"/>
    </source>
</evidence>
<accession>T0JRY3</accession>
<dbReference type="HOGENOM" id="CLU_2904059_0_0_1"/>
<reference evidence="2" key="1">
    <citation type="journal article" date="2013" name="Mol. Plant Microbe Interact.">
        <title>Global aspects of pacC regulation of pathogenicity genes in Colletotrichum gloeosporioides as revealed by transcriptome analysis.</title>
        <authorList>
            <person name="Alkan N."/>
            <person name="Meng X."/>
            <person name="Friedlander G."/>
            <person name="Reuveni E."/>
            <person name="Sukno S."/>
            <person name="Sherman A."/>
            <person name="Thon M."/>
            <person name="Fluhr R."/>
            <person name="Prusky D."/>
        </authorList>
    </citation>
    <scope>NUCLEOTIDE SEQUENCE [LARGE SCALE GENOMIC DNA]</scope>
    <source>
        <strain evidence="2">Cg-14</strain>
    </source>
</reference>
<name>T0JRY3_COLGC</name>
<dbReference type="AlphaFoldDB" id="T0JRY3"/>
<organism evidence="1 2">
    <name type="scientific">Colletotrichum gloeosporioides (strain Cg-14)</name>
    <name type="common">Anthracnose fungus</name>
    <name type="synonym">Glomerella cingulata</name>
    <dbReference type="NCBI Taxonomy" id="1237896"/>
    <lineage>
        <taxon>Eukaryota</taxon>
        <taxon>Fungi</taxon>
        <taxon>Dikarya</taxon>
        <taxon>Ascomycota</taxon>
        <taxon>Pezizomycotina</taxon>
        <taxon>Sordariomycetes</taxon>
        <taxon>Hypocreomycetidae</taxon>
        <taxon>Glomerellales</taxon>
        <taxon>Glomerellaceae</taxon>
        <taxon>Colletotrichum</taxon>
        <taxon>Colletotrichum gloeosporioides species complex</taxon>
    </lineage>
</organism>
<dbReference type="EMBL" id="AMYD01004447">
    <property type="protein sequence ID" value="EQB43153.1"/>
    <property type="molecule type" value="Genomic_DNA"/>
</dbReference>
<evidence type="ECO:0000313" key="1">
    <source>
        <dbReference type="EMBL" id="EQB43153.1"/>
    </source>
</evidence>
<gene>
    <name evidence="1" type="ORF">CGLO_18231</name>
</gene>
<dbReference type="Proteomes" id="UP000015530">
    <property type="component" value="Unassembled WGS sequence"/>
</dbReference>
<sequence>MSPSKTAMAKIMTLRRNFGSLGPLVDKTRQTYNYTRGRKTKPPCSGKASLLMKRQLEHTKQD</sequence>
<proteinExistence type="predicted"/>
<comment type="caution">
    <text evidence="1">The sequence shown here is derived from an EMBL/GenBank/DDBJ whole genome shotgun (WGS) entry which is preliminary data.</text>
</comment>
<protein>
    <submittedName>
        <fullName evidence="1">Uncharacterized protein</fullName>
    </submittedName>
</protein>